<feature type="transmembrane region" description="Helical" evidence="12">
    <location>
        <begin position="349"/>
        <end position="366"/>
    </location>
</feature>
<feature type="disulfide bond" evidence="10">
    <location>
        <begin position="51"/>
        <end position="60"/>
    </location>
</feature>
<evidence type="ECO:0000256" key="10">
    <source>
        <dbReference type="PROSITE-ProRule" id="PRU00076"/>
    </source>
</evidence>
<keyword evidence="2 11" id="KW-0813">Transport</keyword>
<feature type="transmembrane region" description="Helical" evidence="12">
    <location>
        <begin position="372"/>
        <end position="389"/>
    </location>
</feature>
<feature type="transmembrane region" description="Helical" evidence="12">
    <location>
        <begin position="505"/>
        <end position="522"/>
    </location>
</feature>
<sequence>MLSLLLILTIAAQGDKVDSSLCELSCSNHGDCYQVFERSDEEIQEFYVCDCLQGFVGSSCSQCSEGRFGSLCKQCPTHNGKICAGHGICDSGINSLGICLCEEGFSSSSNCSEEDQFLSRWPNVAGGVCILILAAILCIGLIVLMSKAPILPRSAGSIILGVLIGLCYTSLNKDAKFSSTLFFKPQVFFLVLIPLIMFEAGFSLKKNDFFNNLWAIFIFAVFGTMLTALIFGVGLFVICNVFALYKFTLIEALLFGSIISATDPVATISVNKLLGLNKNLNAVIFGESVLNDAISIAMFKVFSNFVADKDIAWIEVVGDFGYLFFGSISIGLLAGVFISVLFKLFRFSPVLDTAIFFLWIYVPYLISEAVDMSGILAILFSGMVTGYYAKESLEETSKITTEEFFKTFSFIAENFCFVYFGISVYISTDSLNIPVILVSIGILLLTRALVVFLLSPLCKCFRSKGFSYPEQVVIWLSGARGAIAFSLALSLPVASGQIFVTTSEYIILFTIIFLGMVSYPIAKRFKLDQEQNEQEGSVCDSLKNFFETKVKVCLVRSQKIEHNK</sequence>
<keyword evidence="9 11" id="KW-0739">Sodium transport</keyword>
<keyword evidence="10" id="KW-1015">Disulfide bond</keyword>
<dbReference type="GO" id="GO:0005886">
    <property type="term" value="C:plasma membrane"/>
    <property type="evidence" value="ECO:0007669"/>
    <property type="project" value="UniProtKB-SubCell"/>
</dbReference>
<feature type="transmembrane region" description="Helical" evidence="12">
    <location>
        <begin position="410"/>
        <end position="427"/>
    </location>
</feature>
<dbReference type="OrthoDB" id="196264at2759"/>
<dbReference type="Pfam" id="PF00999">
    <property type="entry name" value="Na_H_Exchanger"/>
    <property type="match status" value="1"/>
</dbReference>
<keyword evidence="6" id="KW-0915">Sodium</keyword>
<gene>
    <name evidence="15" type="ORF">SteCoe_157</name>
</gene>
<feature type="domain" description="EGF-like" evidence="14">
    <location>
        <begin position="18"/>
        <end position="61"/>
    </location>
</feature>
<evidence type="ECO:0000256" key="2">
    <source>
        <dbReference type="ARBA" id="ARBA00022448"/>
    </source>
</evidence>
<dbReference type="Gene3D" id="6.10.140.1330">
    <property type="match status" value="1"/>
</dbReference>
<keyword evidence="3" id="KW-1003">Cell membrane</keyword>
<comment type="caution">
    <text evidence="15">The sequence shown here is derived from an EMBL/GenBank/DDBJ whole genome shotgun (WGS) entry which is preliminary data.</text>
</comment>
<dbReference type="AlphaFoldDB" id="A0A1R2D4L4"/>
<keyword evidence="13" id="KW-0732">Signal</keyword>
<dbReference type="GO" id="GO:0051453">
    <property type="term" value="P:regulation of intracellular pH"/>
    <property type="evidence" value="ECO:0007669"/>
    <property type="project" value="TreeGrafter"/>
</dbReference>
<proteinExistence type="inferred from homology"/>
<dbReference type="CDD" id="cd00055">
    <property type="entry name" value="EGF_Lam"/>
    <property type="match status" value="1"/>
</dbReference>
<keyword evidence="10" id="KW-0245">EGF-like domain</keyword>
<feature type="disulfide bond" evidence="10">
    <location>
        <begin position="22"/>
        <end position="32"/>
    </location>
</feature>
<evidence type="ECO:0000256" key="4">
    <source>
        <dbReference type="ARBA" id="ARBA00022692"/>
    </source>
</evidence>
<dbReference type="GO" id="GO:0098719">
    <property type="term" value="P:sodium ion import across plasma membrane"/>
    <property type="evidence" value="ECO:0007669"/>
    <property type="project" value="TreeGrafter"/>
</dbReference>
<dbReference type="GO" id="GO:0015386">
    <property type="term" value="F:potassium:proton antiporter activity"/>
    <property type="evidence" value="ECO:0007669"/>
    <property type="project" value="TreeGrafter"/>
</dbReference>
<comment type="caution">
    <text evidence="10">Lacks conserved residue(s) required for the propagation of feature annotation.</text>
</comment>
<keyword evidence="11" id="KW-0050">Antiport</keyword>
<evidence type="ECO:0000259" key="14">
    <source>
        <dbReference type="PROSITE" id="PS50026"/>
    </source>
</evidence>
<feature type="transmembrane region" description="Helical" evidence="12">
    <location>
        <begin position="151"/>
        <end position="171"/>
    </location>
</feature>
<protein>
    <recommendedName>
        <fullName evidence="11">Sodium/hydrogen exchanger</fullName>
    </recommendedName>
</protein>
<evidence type="ECO:0000256" key="1">
    <source>
        <dbReference type="ARBA" id="ARBA00004651"/>
    </source>
</evidence>
<keyword evidence="5 12" id="KW-1133">Transmembrane helix</keyword>
<keyword evidence="16" id="KW-1185">Reference proteome</keyword>
<dbReference type="PRINTS" id="PR01084">
    <property type="entry name" value="NAHEXCHNGR"/>
</dbReference>
<keyword evidence="4 11" id="KW-0812">Transmembrane</keyword>
<dbReference type="EMBL" id="MPUH01000002">
    <property type="protein sequence ID" value="OMJ96199.1"/>
    <property type="molecule type" value="Genomic_DNA"/>
</dbReference>
<dbReference type="PROSITE" id="PS50026">
    <property type="entry name" value="EGF_3"/>
    <property type="match status" value="1"/>
</dbReference>
<dbReference type="InterPro" id="IPR000742">
    <property type="entry name" value="EGF"/>
</dbReference>
<evidence type="ECO:0000256" key="12">
    <source>
        <dbReference type="SAM" id="Phobius"/>
    </source>
</evidence>
<dbReference type="PROSITE" id="PS01186">
    <property type="entry name" value="EGF_2"/>
    <property type="match status" value="1"/>
</dbReference>
<dbReference type="InterPro" id="IPR018422">
    <property type="entry name" value="Cation/H_exchanger_CPA1"/>
</dbReference>
<evidence type="ECO:0000313" key="16">
    <source>
        <dbReference type="Proteomes" id="UP000187209"/>
    </source>
</evidence>
<evidence type="ECO:0000256" key="11">
    <source>
        <dbReference type="RuleBase" id="RU003722"/>
    </source>
</evidence>
<feature type="chain" id="PRO_5013181492" description="Sodium/hydrogen exchanger" evidence="13">
    <location>
        <begin position="20"/>
        <end position="564"/>
    </location>
</feature>
<comment type="subcellular location">
    <subcellularLocation>
        <location evidence="1">Cell membrane</location>
        <topology evidence="1">Multi-pass membrane protein</topology>
    </subcellularLocation>
</comment>
<evidence type="ECO:0000256" key="6">
    <source>
        <dbReference type="ARBA" id="ARBA00023053"/>
    </source>
</evidence>
<feature type="transmembrane region" description="Helical" evidence="12">
    <location>
        <begin position="322"/>
        <end position="342"/>
    </location>
</feature>
<feature type="transmembrane region" description="Helical" evidence="12">
    <location>
        <begin position="474"/>
        <end position="493"/>
    </location>
</feature>
<dbReference type="InterPro" id="IPR002049">
    <property type="entry name" value="LE_dom"/>
</dbReference>
<feature type="transmembrane region" description="Helical" evidence="12">
    <location>
        <begin position="249"/>
        <end position="270"/>
    </location>
</feature>
<organism evidence="15 16">
    <name type="scientific">Stentor coeruleus</name>
    <dbReference type="NCBI Taxonomy" id="5963"/>
    <lineage>
        <taxon>Eukaryota</taxon>
        <taxon>Sar</taxon>
        <taxon>Alveolata</taxon>
        <taxon>Ciliophora</taxon>
        <taxon>Postciliodesmatophora</taxon>
        <taxon>Heterotrichea</taxon>
        <taxon>Heterotrichida</taxon>
        <taxon>Stentoridae</taxon>
        <taxon>Stentor</taxon>
    </lineage>
</organism>
<evidence type="ECO:0000256" key="7">
    <source>
        <dbReference type="ARBA" id="ARBA00023065"/>
    </source>
</evidence>
<evidence type="ECO:0000256" key="13">
    <source>
        <dbReference type="SAM" id="SignalP"/>
    </source>
</evidence>
<name>A0A1R2D4L4_9CILI</name>
<comment type="similarity">
    <text evidence="11">Belongs to the monovalent cation:proton antiporter 1 (CPA1) transporter (TC 2.A.36) family.</text>
</comment>
<feature type="transmembrane region" description="Helical" evidence="12">
    <location>
        <begin position="124"/>
        <end position="144"/>
    </location>
</feature>
<feature type="transmembrane region" description="Helical" evidence="12">
    <location>
        <begin position="214"/>
        <end position="243"/>
    </location>
</feature>
<evidence type="ECO:0000256" key="8">
    <source>
        <dbReference type="ARBA" id="ARBA00023136"/>
    </source>
</evidence>
<feature type="transmembrane region" description="Helical" evidence="12">
    <location>
        <begin position="282"/>
        <end position="302"/>
    </location>
</feature>
<evidence type="ECO:0000256" key="3">
    <source>
        <dbReference type="ARBA" id="ARBA00022475"/>
    </source>
</evidence>
<feature type="transmembrane region" description="Helical" evidence="12">
    <location>
        <begin position="433"/>
        <end position="454"/>
    </location>
</feature>
<dbReference type="InterPro" id="IPR006153">
    <property type="entry name" value="Cation/H_exchanger_TM"/>
</dbReference>
<dbReference type="NCBIfam" id="TIGR00840">
    <property type="entry name" value="b_cpa1"/>
    <property type="match status" value="1"/>
</dbReference>
<dbReference type="PANTHER" id="PTHR10110">
    <property type="entry name" value="SODIUM/HYDROGEN EXCHANGER"/>
    <property type="match status" value="1"/>
</dbReference>
<reference evidence="15 16" key="1">
    <citation type="submission" date="2016-11" db="EMBL/GenBank/DDBJ databases">
        <title>The macronuclear genome of Stentor coeruleus: a giant cell with tiny introns.</title>
        <authorList>
            <person name="Slabodnick M."/>
            <person name="Ruby J.G."/>
            <person name="Reiff S.B."/>
            <person name="Swart E.C."/>
            <person name="Gosai S."/>
            <person name="Prabakaran S."/>
            <person name="Witkowska E."/>
            <person name="Larue G.E."/>
            <person name="Fisher S."/>
            <person name="Freeman R.M."/>
            <person name="Gunawardena J."/>
            <person name="Chu W."/>
            <person name="Stover N.A."/>
            <person name="Gregory B.D."/>
            <person name="Nowacki M."/>
            <person name="Derisi J."/>
            <person name="Roy S.W."/>
            <person name="Marshall W.F."/>
            <person name="Sood P."/>
        </authorList>
    </citation>
    <scope>NUCLEOTIDE SEQUENCE [LARGE SCALE GENOMIC DNA]</scope>
    <source>
        <strain evidence="15">WM001</strain>
    </source>
</reference>
<dbReference type="Proteomes" id="UP000187209">
    <property type="component" value="Unassembled WGS sequence"/>
</dbReference>
<dbReference type="GO" id="GO:0015385">
    <property type="term" value="F:sodium:proton antiporter activity"/>
    <property type="evidence" value="ECO:0007669"/>
    <property type="project" value="InterPro"/>
</dbReference>
<dbReference type="InterPro" id="IPR004709">
    <property type="entry name" value="NaH_exchanger"/>
</dbReference>
<dbReference type="PANTHER" id="PTHR10110:SF86">
    <property type="entry name" value="SODIUM_HYDROGEN EXCHANGER 7"/>
    <property type="match status" value="1"/>
</dbReference>
<evidence type="ECO:0000256" key="9">
    <source>
        <dbReference type="ARBA" id="ARBA00023201"/>
    </source>
</evidence>
<feature type="transmembrane region" description="Helical" evidence="12">
    <location>
        <begin position="183"/>
        <end position="202"/>
    </location>
</feature>
<dbReference type="PROSITE" id="PS00022">
    <property type="entry name" value="EGF_1"/>
    <property type="match status" value="1"/>
</dbReference>
<evidence type="ECO:0000313" key="15">
    <source>
        <dbReference type="EMBL" id="OMJ96199.1"/>
    </source>
</evidence>
<dbReference type="SMART" id="SM00181">
    <property type="entry name" value="EGF"/>
    <property type="match status" value="2"/>
</dbReference>
<dbReference type="PROSITE" id="PS01248">
    <property type="entry name" value="EGF_LAM_1"/>
    <property type="match status" value="1"/>
</dbReference>
<keyword evidence="7 11" id="KW-0406">Ion transport</keyword>
<keyword evidence="8 12" id="KW-0472">Membrane</keyword>
<evidence type="ECO:0000256" key="5">
    <source>
        <dbReference type="ARBA" id="ARBA00022989"/>
    </source>
</evidence>
<feature type="signal peptide" evidence="13">
    <location>
        <begin position="1"/>
        <end position="19"/>
    </location>
</feature>
<accession>A0A1R2D4L4</accession>